<comment type="caution">
    <text evidence="1">The sequence shown here is derived from an EMBL/GenBank/DDBJ whole genome shotgun (WGS) entry which is preliminary data.</text>
</comment>
<evidence type="ECO:0000313" key="2">
    <source>
        <dbReference type="Proteomes" id="UP001162992"/>
    </source>
</evidence>
<organism evidence="1 2">
    <name type="scientific">Diphasiastrum complanatum</name>
    <name type="common">Issler's clubmoss</name>
    <name type="synonym">Lycopodium complanatum</name>
    <dbReference type="NCBI Taxonomy" id="34168"/>
    <lineage>
        <taxon>Eukaryota</taxon>
        <taxon>Viridiplantae</taxon>
        <taxon>Streptophyta</taxon>
        <taxon>Embryophyta</taxon>
        <taxon>Tracheophyta</taxon>
        <taxon>Lycopodiopsida</taxon>
        <taxon>Lycopodiales</taxon>
        <taxon>Lycopodiaceae</taxon>
        <taxon>Lycopodioideae</taxon>
        <taxon>Diphasiastrum</taxon>
    </lineage>
</organism>
<protein>
    <submittedName>
        <fullName evidence="1">Uncharacterized protein</fullName>
    </submittedName>
</protein>
<name>A0ACC2EUU4_DIPCM</name>
<keyword evidence="2" id="KW-1185">Reference proteome</keyword>
<proteinExistence type="predicted"/>
<sequence length="571" mass="64764">MTVAQSFPKMRSVKLYVFCCLIFLTITLLMTAWGIFPFSFGKVHVVDQSQFLSGLSSLLEQRSIENSITRTKDTVEELISTDANLSSTTLVYEDRQEVTLLPPVREIPVQRIEQGIDEKHPNALENASQIAAAYVNARQSSEEKNLVNDPRIYSAQESGIVGQDLEQMIQQSSFCYGRRIYVYDLLPQFNTGVLQRCNNSMVNWLNFCPHIAHNGFGQSLMARDWYATDAYMLEVIYHAKMQTYSCRTLNSSQADAFFIPYYSGLDALRYIYGADKPMKAQQGLELLHWLEKNARETWRRWGGKDHFIVMGRTAWDFSNPLDNKQGWGTSFLEMQAMANVTSFVLEKRIWRSNEQAVPYPTSFHPSSSIHLQEWMDKVESSERKFLFAITGAPRPQMKSSIRGTLFSQCDASSACTIINCSKIKCAHNPEPIAESLLQSKFCLQPAGDTATRRSTFDSIITGCIPVFFHNDSAYTQYNWHLPSDPDEYSVFIPEDEIRNGILLEDVLKGYSGEKIKLLQLNVRKLIPRILYTGMFGSDAASDGDGVVEDAFEMSVKGMLNKVATLKQQSSR</sequence>
<dbReference type="Proteomes" id="UP001162992">
    <property type="component" value="Chromosome 1"/>
</dbReference>
<reference evidence="2" key="1">
    <citation type="journal article" date="2024" name="Proc. Natl. Acad. Sci. U.S.A.">
        <title>Extraordinary preservation of gene collinearity over three hundred million years revealed in homosporous lycophytes.</title>
        <authorList>
            <person name="Li C."/>
            <person name="Wickell D."/>
            <person name="Kuo L.Y."/>
            <person name="Chen X."/>
            <person name="Nie B."/>
            <person name="Liao X."/>
            <person name="Peng D."/>
            <person name="Ji J."/>
            <person name="Jenkins J."/>
            <person name="Williams M."/>
            <person name="Shu S."/>
            <person name="Plott C."/>
            <person name="Barry K."/>
            <person name="Rajasekar S."/>
            <person name="Grimwood J."/>
            <person name="Han X."/>
            <person name="Sun S."/>
            <person name="Hou Z."/>
            <person name="He W."/>
            <person name="Dai G."/>
            <person name="Sun C."/>
            <person name="Schmutz J."/>
            <person name="Leebens-Mack J.H."/>
            <person name="Li F.W."/>
            <person name="Wang L."/>
        </authorList>
    </citation>
    <scope>NUCLEOTIDE SEQUENCE [LARGE SCALE GENOMIC DNA]</scope>
    <source>
        <strain evidence="2">cv. PW_Plant_1</strain>
    </source>
</reference>
<gene>
    <name evidence="1" type="ORF">O6H91_01G111900</name>
</gene>
<evidence type="ECO:0000313" key="1">
    <source>
        <dbReference type="EMBL" id="KAJ7570258.1"/>
    </source>
</evidence>
<dbReference type="EMBL" id="CM055092">
    <property type="protein sequence ID" value="KAJ7570258.1"/>
    <property type="molecule type" value="Genomic_DNA"/>
</dbReference>
<accession>A0ACC2EUU4</accession>